<dbReference type="AlphaFoldDB" id="A0A853EF77"/>
<dbReference type="GO" id="GO:0005886">
    <property type="term" value="C:plasma membrane"/>
    <property type="evidence" value="ECO:0007669"/>
    <property type="project" value="UniProtKB-SubCell"/>
</dbReference>
<dbReference type="RefSeq" id="WP_179899402.1">
    <property type="nucleotide sequence ID" value="NZ_JACBXV010000003.1"/>
</dbReference>
<dbReference type="Proteomes" id="UP000572528">
    <property type="component" value="Unassembled WGS sequence"/>
</dbReference>
<evidence type="ECO:0000313" key="3">
    <source>
        <dbReference type="Proteomes" id="UP000572528"/>
    </source>
</evidence>
<name>A0A853EF77_9ACTO</name>
<keyword evidence="1" id="KW-0472">Membrane</keyword>
<evidence type="ECO:0000256" key="1">
    <source>
        <dbReference type="SAM" id="Phobius"/>
    </source>
</evidence>
<keyword evidence="1" id="KW-0812">Transmembrane</keyword>
<sequence>MTTAMTQTPNKRTTLPILRWQLRSGLRGLIGWSIGLALALLLYLPVYPSVQSPQLSDMINSLPKQMSGTLGLDRIATGAGYTQATYFGLLGFLLAAMACIIWGSQAIAGAEDSGQLELTLSHAVSRGQYALESFVTLVVRILALSATTVVVLLLLNSPSELSLTAGNIVTATVAWSGLALVAGSTALAVGSMTGRPNWSIGAGAAITVAGYAFDAVSKSSSSLRWLSNISPYSWAFGDDPLSTGRGWGGIALLGGLSIVLFGLGYWVFCRRDLHG</sequence>
<reference evidence="2 3" key="1">
    <citation type="submission" date="2020-07" db="EMBL/GenBank/DDBJ databases">
        <title>MOT database genomes.</title>
        <authorList>
            <person name="Joseph S."/>
            <person name="Aduse-Opoku J."/>
            <person name="Hashim A."/>
            <person name="Wade W."/>
            <person name="Curtis M."/>
        </authorList>
    </citation>
    <scope>NUCLEOTIDE SEQUENCE [LARGE SCALE GENOMIC DNA]</scope>
    <source>
        <strain evidence="2 3">WMus004</strain>
    </source>
</reference>
<proteinExistence type="predicted"/>
<gene>
    <name evidence="2" type="ORF">HZZ05_00595</name>
</gene>
<feature type="transmembrane region" description="Helical" evidence="1">
    <location>
        <begin position="167"/>
        <end position="189"/>
    </location>
</feature>
<accession>A0A853EF77</accession>
<feature type="transmembrane region" description="Helical" evidence="1">
    <location>
        <begin position="129"/>
        <end position="155"/>
    </location>
</feature>
<feature type="transmembrane region" description="Helical" evidence="1">
    <location>
        <begin position="196"/>
        <end position="213"/>
    </location>
</feature>
<protein>
    <submittedName>
        <fullName evidence="2">ABC transporter permease subunit</fullName>
    </submittedName>
</protein>
<evidence type="ECO:0000313" key="2">
    <source>
        <dbReference type="EMBL" id="NYS68053.1"/>
    </source>
</evidence>
<organism evidence="2 3">
    <name type="scientific">Actinomyces bowdenii</name>
    <dbReference type="NCBI Taxonomy" id="131109"/>
    <lineage>
        <taxon>Bacteria</taxon>
        <taxon>Bacillati</taxon>
        <taxon>Actinomycetota</taxon>
        <taxon>Actinomycetes</taxon>
        <taxon>Actinomycetales</taxon>
        <taxon>Actinomycetaceae</taxon>
        <taxon>Actinomyces</taxon>
    </lineage>
</organism>
<keyword evidence="1" id="KW-1133">Transmembrane helix</keyword>
<feature type="transmembrane region" description="Helical" evidence="1">
    <location>
        <begin position="246"/>
        <end position="268"/>
    </location>
</feature>
<feature type="transmembrane region" description="Helical" evidence="1">
    <location>
        <begin position="86"/>
        <end position="108"/>
    </location>
</feature>
<dbReference type="Pfam" id="PF12679">
    <property type="entry name" value="ABC2_membrane_2"/>
    <property type="match status" value="1"/>
</dbReference>
<comment type="caution">
    <text evidence="2">The sequence shown here is derived from an EMBL/GenBank/DDBJ whole genome shotgun (WGS) entry which is preliminary data.</text>
</comment>
<feature type="transmembrane region" description="Helical" evidence="1">
    <location>
        <begin position="29"/>
        <end position="47"/>
    </location>
</feature>
<dbReference type="EMBL" id="JACBXV010000003">
    <property type="protein sequence ID" value="NYS68053.1"/>
    <property type="molecule type" value="Genomic_DNA"/>
</dbReference>
<dbReference type="GO" id="GO:0140359">
    <property type="term" value="F:ABC-type transporter activity"/>
    <property type="evidence" value="ECO:0007669"/>
    <property type="project" value="InterPro"/>
</dbReference>